<dbReference type="Proteomes" id="UP000815325">
    <property type="component" value="Unassembled WGS sequence"/>
</dbReference>
<dbReference type="EMBL" id="MU069686">
    <property type="protein sequence ID" value="KAF5835848.1"/>
    <property type="molecule type" value="Genomic_DNA"/>
</dbReference>
<evidence type="ECO:0000313" key="2">
    <source>
        <dbReference type="Proteomes" id="UP000815325"/>
    </source>
</evidence>
<keyword evidence="2" id="KW-1185">Reference proteome</keyword>
<organism evidence="1 2">
    <name type="scientific">Dunaliella salina</name>
    <name type="common">Green alga</name>
    <name type="synonym">Protococcus salinus</name>
    <dbReference type="NCBI Taxonomy" id="3046"/>
    <lineage>
        <taxon>Eukaryota</taxon>
        <taxon>Viridiplantae</taxon>
        <taxon>Chlorophyta</taxon>
        <taxon>core chlorophytes</taxon>
        <taxon>Chlorophyceae</taxon>
        <taxon>CS clade</taxon>
        <taxon>Chlamydomonadales</taxon>
        <taxon>Dunaliellaceae</taxon>
        <taxon>Dunaliella</taxon>
    </lineage>
</organism>
<gene>
    <name evidence="1" type="ORF">DUNSADRAFT_6835</name>
</gene>
<evidence type="ECO:0000313" key="1">
    <source>
        <dbReference type="EMBL" id="KAF5835848.1"/>
    </source>
</evidence>
<sequence length="100" mass="11015">MFPVGALGRAGWYIRKGLVHVYVTDGNCAPKECTLLYHLSPSTEAPSHCCTVTQALSYIASWAQYGAWVQWRLENQLQQGTTSSLENELNPPLGSQCENA</sequence>
<accession>A0ABQ7GMQ1</accession>
<protein>
    <submittedName>
        <fullName evidence="1">Uncharacterized protein</fullName>
    </submittedName>
</protein>
<comment type="caution">
    <text evidence="1">The sequence shown here is derived from an EMBL/GenBank/DDBJ whole genome shotgun (WGS) entry which is preliminary data.</text>
</comment>
<name>A0ABQ7GMQ1_DUNSA</name>
<proteinExistence type="predicted"/>
<reference evidence="1" key="1">
    <citation type="submission" date="2017-08" db="EMBL/GenBank/DDBJ databases">
        <authorList>
            <person name="Polle J.E."/>
            <person name="Barry K."/>
            <person name="Cushman J."/>
            <person name="Schmutz J."/>
            <person name="Tran D."/>
            <person name="Hathwaick L.T."/>
            <person name="Yim W.C."/>
            <person name="Jenkins J."/>
            <person name="Mckie-Krisberg Z.M."/>
            <person name="Prochnik S."/>
            <person name="Lindquist E."/>
            <person name="Dockter R.B."/>
            <person name="Adam C."/>
            <person name="Molina H."/>
            <person name="Bunkerborg J."/>
            <person name="Jin E."/>
            <person name="Buchheim M."/>
            <person name="Magnuson J."/>
        </authorList>
    </citation>
    <scope>NUCLEOTIDE SEQUENCE</scope>
    <source>
        <strain evidence="1">CCAP 19/18</strain>
    </source>
</reference>